<proteinExistence type="predicted"/>
<protein>
    <submittedName>
        <fullName evidence="1">Uncharacterized protein</fullName>
    </submittedName>
</protein>
<evidence type="ECO:0000313" key="1">
    <source>
        <dbReference type="EMBL" id="KAJ7195763.1"/>
    </source>
</evidence>
<organism evidence="1 2">
    <name type="scientific">Mycena pura</name>
    <dbReference type="NCBI Taxonomy" id="153505"/>
    <lineage>
        <taxon>Eukaryota</taxon>
        <taxon>Fungi</taxon>
        <taxon>Dikarya</taxon>
        <taxon>Basidiomycota</taxon>
        <taxon>Agaricomycotina</taxon>
        <taxon>Agaricomycetes</taxon>
        <taxon>Agaricomycetidae</taxon>
        <taxon>Agaricales</taxon>
        <taxon>Marasmiineae</taxon>
        <taxon>Mycenaceae</taxon>
        <taxon>Mycena</taxon>
    </lineage>
</organism>
<name>A0AAD6Y607_9AGAR</name>
<sequence length="171" mass="19126">MFMSAQLIIKGNIFLKTTTVASEPDQTSWKLPFELTALRHSKSEGIRLLGHAEIIQEDILRLGMGTVTVQYGLRYTRTVPYTPRKDSCTVRECAEGNLSLEKNTAGSEMAESIGLNPPTHRMSRYRPPVYGFTGRTGPSRMPSKMRPVRAVFVRPVTVYGTVPIPISDLRK</sequence>
<reference evidence="1" key="1">
    <citation type="submission" date="2023-03" db="EMBL/GenBank/DDBJ databases">
        <title>Massive genome expansion in bonnet fungi (Mycena s.s.) driven by repeated elements and novel gene families across ecological guilds.</title>
        <authorList>
            <consortium name="Lawrence Berkeley National Laboratory"/>
            <person name="Harder C.B."/>
            <person name="Miyauchi S."/>
            <person name="Viragh M."/>
            <person name="Kuo A."/>
            <person name="Thoen E."/>
            <person name="Andreopoulos B."/>
            <person name="Lu D."/>
            <person name="Skrede I."/>
            <person name="Drula E."/>
            <person name="Henrissat B."/>
            <person name="Morin E."/>
            <person name="Kohler A."/>
            <person name="Barry K."/>
            <person name="LaButti K."/>
            <person name="Morin E."/>
            <person name="Salamov A."/>
            <person name="Lipzen A."/>
            <person name="Mereny Z."/>
            <person name="Hegedus B."/>
            <person name="Baldrian P."/>
            <person name="Stursova M."/>
            <person name="Weitz H."/>
            <person name="Taylor A."/>
            <person name="Grigoriev I.V."/>
            <person name="Nagy L.G."/>
            <person name="Martin F."/>
            <person name="Kauserud H."/>
        </authorList>
    </citation>
    <scope>NUCLEOTIDE SEQUENCE</scope>
    <source>
        <strain evidence="1">9144</strain>
    </source>
</reference>
<keyword evidence="2" id="KW-1185">Reference proteome</keyword>
<dbReference type="Proteomes" id="UP001219525">
    <property type="component" value="Unassembled WGS sequence"/>
</dbReference>
<dbReference type="AlphaFoldDB" id="A0AAD6Y607"/>
<gene>
    <name evidence="1" type="ORF">GGX14DRAFT_403726</name>
</gene>
<accession>A0AAD6Y607</accession>
<comment type="caution">
    <text evidence="1">The sequence shown here is derived from an EMBL/GenBank/DDBJ whole genome shotgun (WGS) entry which is preliminary data.</text>
</comment>
<dbReference type="EMBL" id="JARJCW010000088">
    <property type="protein sequence ID" value="KAJ7195763.1"/>
    <property type="molecule type" value="Genomic_DNA"/>
</dbReference>
<evidence type="ECO:0000313" key="2">
    <source>
        <dbReference type="Proteomes" id="UP001219525"/>
    </source>
</evidence>